<dbReference type="Pfam" id="PF13450">
    <property type="entry name" value="NAD_binding_8"/>
    <property type="match status" value="1"/>
</dbReference>
<dbReference type="PANTHER" id="PTHR43098:SF2">
    <property type="entry name" value="FAD-BINDING MONOOXYGENASE AUSB-RELATED"/>
    <property type="match status" value="1"/>
</dbReference>
<evidence type="ECO:0000256" key="6">
    <source>
        <dbReference type="ARBA" id="ARBA00023002"/>
    </source>
</evidence>
<dbReference type="SUPFAM" id="SSF51905">
    <property type="entry name" value="FAD/NAD(P)-binding domain"/>
    <property type="match status" value="1"/>
</dbReference>
<reference evidence="7" key="1">
    <citation type="submission" date="2021-06" db="EMBL/GenBank/DDBJ databases">
        <title>Comparative genomics, transcriptomics and evolutionary studies reveal genomic signatures of adaptation to plant cell wall in hemibiotrophic fungi.</title>
        <authorList>
            <consortium name="DOE Joint Genome Institute"/>
            <person name="Baroncelli R."/>
            <person name="Diaz J.F."/>
            <person name="Benocci T."/>
            <person name="Peng M."/>
            <person name="Battaglia E."/>
            <person name="Haridas S."/>
            <person name="Andreopoulos W."/>
            <person name="Labutti K."/>
            <person name="Pangilinan J."/>
            <person name="Floch G.L."/>
            <person name="Makela M.R."/>
            <person name="Henrissat B."/>
            <person name="Grigoriev I.V."/>
            <person name="Crouch J.A."/>
            <person name="De Vries R.P."/>
            <person name="Sukno S.A."/>
            <person name="Thon M.R."/>
        </authorList>
    </citation>
    <scope>NUCLEOTIDE SEQUENCE</scope>
    <source>
        <strain evidence="7">MAFF235873</strain>
    </source>
</reference>
<keyword evidence="8" id="KW-1185">Reference proteome</keyword>
<dbReference type="EMBL" id="MU842975">
    <property type="protein sequence ID" value="KAK2024118.1"/>
    <property type="molecule type" value="Genomic_DNA"/>
</dbReference>
<dbReference type="PRINTS" id="PR00411">
    <property type="entry name" value="PNDRDTASEI"/>
</dbReference>
<dbReference type="PANTHER" id="PTHR43098">
    <property type="entry name" value="L-ORNITHINE N(5)-MONOOXYGENASE-RELATED"/>
    <property type="match status" value="1"/>
</dbReference>
<name>A0AAD9LZV7_9PEZI</name>
<dbReference type="Gene3D" id="3.50.50.60">
    <property type="entry name" value="FAD/NAD(P)-binding domain"/>
    <property type="match status" value="2"/>
</dbReference>
<dbReference type="AlphaFoldDB" id="A0AAD9LZV7"/>
<evidence type="ECO:0000256" key="5">
    <source>
        <dbReference type="ARBA" id="ARBA00022857"/>
    </source>
</evidence>
<organism evidence="7 8">
    <name type="scientific">Colletotrichum zoysiae</name>
    <dbReference type="NCBI Taxonomy" id="1216348"/>
    <lineage>
        <taxon>Eukaryota</taxon>
        <taxon>Fungi</taxon>
        <taxon>Dikarya</taxon>
        <taxon>Ascomycota</taxon>
        <taxon>Pezizomycotina</taxon>
        <taxon>Sordariomycetes</taxon>
        <taxon>Hypocreomycetidae</taxon>
        <taxon>Glomerellales</taxon>
        <taxon>Glomerellaceae</taxon>
        <taxon>Colletotrichum</taxon>
        <taxon>Colletotrichum graminicola species complex</taxon>
    </lineage>
</organism>
<evidence type="ECO:0000256" key="2">
    <source>
        <dbReference type="ARBA" id="ARBA00010139"/>
    </source>
</evidence>
<evidence type="ECO:0000313" key="8">
    <source>
        <dbReference type="Proteomes" id="UP001232148"/>
    </source>
</evidence>
<keyword evidence="3" id="KW-0285">Flavoprotein</keyword>
<comment type="similarity">
    <text evidence="2">Belongs to the FAD-binding monooxygenase family.</text>
</comment>
<gene>
    <name evidence="7" type="ORF">LX32DRAFT_643953</name>
</gene>
<evidence type="ECO:0000313" key="7">
    <source>
        <dbReference type="EMBL" id="KAK2024118.1"/>
    </source>
</evidence>
<keyword evidence="7" id="KW-0503">Monooxygenase</keyword>
<evidence type="ECO:0000256" key="3">
    <source>
        <dbReference type="ARBA" id="ARBA00022630"/>
    </source>
</evidence>
<evidence type="ECO:0000256" key="1">
    <source>
        <dbReference type="ARBA" id="ARBA00001974"/>
    </source>
</evidence>
<dbReference type="Proteomes" id="UP001232148">
    <property type="component" value="Unassembled WGS sequence"/>
</dbReference>
<dbReference type="GO" id="GO:0004497">
    <property type="term" value="F:monooxygenase activity"/>
    <property type="evidence" value="ECO:0007669"/>
    <property type="project" value="UniProtKB-KW"/>
</dbReference>
<comment type="caution">
    <text evidence="7">The sequence shown here is derived from an EMBL/GenBank/DDBJ whole genome shotgun (WGS) entry which is preliminary data.</text>
</comment>
<accession>A0AAD9LZV7</accession>
<protein>
    <submittedName>
        <fullName evidence="7">Cyclohexanone monooxygenase</fullName>
    </submittedName>
</protein>
<evidence type="ECO:0000256" key="4">
    <source>
        <dbReference type="ARBA" id="ARBA00022827"/>
    </source>
</evidence>
<keyword evidence="4" id="KW-0274">FAD</keyword>
<comment type="cofactor">
    <cofactor evidence="1">
        <name>FAD</name>
        <dbReference type="ChEBI" id="CHEBI:57692"/>
    </cofactor>
</comment>
<proteinExistence type="inferred from homology"/>
<keyword evidence="6" id="KW-0560">Oxidoreductase</keyword>
<dbReference type="InterPro" id="IPR036188">
    <property type="entry name" value="FAD/NAD-bd_sf"/>
</dbReference>
<keyword evidence="5" id="KW-0521">NADP</keyword>
<dbReference type="InterPro" id="IPR050775">
    <property type="entry name" value="FAD-binding_Monooxygenases"/>
</dbReference>
<sequence length="645" mass="70271">MSTPHITSGTPAGGAALDFMALNQKYTEEKEKRQRPDGNDQYTEIESDARLGRLARDPWVNHEELNARPANLADGDDVKVIVLGAGFGGLLFATRFVQAGLRPADIRLVDAAGGFGGTWYWNRYPGLMCDVESYIYMPLLEETAYVPKHRYAYGNELLAHANRMAETWGLAGQGVFRSRIKSCEWDEDAKRWKVAIEQGRGPNEAPVTMTVRSQFVVLANGILHHPKAPKNLEAFQGDMFHSARWDYGITGGDPSNLENPQLTGLEGKRVGIIGTGVTAVQLVPQLAKWAKELYVFQRTPSSVDERGQRPTDPEEWEKIADGTGWQKRRIENFNACLAGSEAGGDLIADGWTGAKAYKATIGAPQEKPLGMADIPGHIGGLLAADAPRTERIRRRADEVVKDKAAAGALKAWYPTWCKRPAFHDGYLPAFNLPNVHLVDTDGKGVERATESSLVVGGADYPLDVVVLCTGYRAPAADMAEPSGRADITIKGRGGALLSDKWRGKGPSTLHGVLTNGFPNLFLTGPLQIGATPNWLSVQDTLSQHCAYMVVEAMKRAGKSTDKVVLEATAESEEGYSGLHMQYAAWFAGVSICTPSYTNNEGRQAPPEEQMKMARGTPFPLGMSAYVKHLEDWRAEGSMKGVEVTA</sequence>